<feature type="compositionally biased region" description="Low complexity" evidence="1">
    <location>
        <begin position="274"/>
        <end position="329"/>
    </location>
</feature>
<feature type="compositionally biased region" description="Basic residues" evidence="1">
    <location>
        <begin position="1"/>
        <end position="15"/>
    </location>
</feature>
<dbReference type="Proteomes" id="UP000694387">
    <property type="component" value="Chromosome 29"/>
</dbReference>
<reference evidence="2" key="3">
    <citation type="submission" date="2025-09" db="UniProtKB">
        <authorList>
            <consortium name="Ensembl"/>
        </authorList>
    </citation>
    <scope>IDENTIFICATION</scope>
</reference>
<dbReference type="GeneTree" id="ENSGT01090000263356"/>
<feature type="compositionally biased region" description="Low complexity" evidence="1">
    <location>
        <begin position="182"/>
        <end position="198"/>
    </location>
</feature>
<feature type="compositionally biased region" description="Low complexity" evidence="1">
    <location>
        <begin position="45"/>
        <end position="54"/>
    </location>
</feature>
<evidence type="ECO:0000313" key="2">
    <source>
        <dbReference type="Ensembl" id="ENSEASP00005061076.1"/>
    </source>
</evidence>
<feature type="compositionally biased region" description="Low complexity" evidence="1">
    <location>
        <begin position="387"/>
        <end position="407"/>
    </location>
</feature>
<feature type="region of interest" description="Disordered" evidence="1">
    <location>
        <begin position="152"/>
        <end position="423"/>
    </location>
</feature>
<name>A0A9L0K6I9_EQUAS</name>
<feature type="region of interest" description="Disordered" evidence="1">
    <location>
        <begin position="1"/>
        <end position="136"/>
    </location>
</feature>
<dbReference type="AlphaFoldDB" id="A0A9L0K6I9"/>
<feature type="compositionally biased region" description="Polar residues" evidence="1">
    <location>
        <begin position="119"/>
        <end position="134"/>
    </location>
</feature>
<protein>
    <submittedName>
        <fullName evidence="2">Uncharacterized protein</fullName>
    </submittedName>
</protein>
<reference evidence="2" key="2">
    <citation type="submission" date="2025-08" db="UniProtKB">
        <authorList>
            <consortium name="Ensembl"/>
        </authorList>
    </citation>
    <scope>IDENTIFICATION</scope>
</reference>
<proteinExistence type="predicted"/>
<reference evidence="2 3" key="1">
    <citation type="journal article" date="2020" name="Nat. Commun.">
        <title>Donkey genomes provide new insights into domestication and selection for coat color.</title>
        <authorList>
            <person name="Wang"/>
            <person name="C."/>
            <person name="Li"/>
            <person name="H."/>
            <person name="Guo"/>
            <person name="Y."/>
            <person name="Huang"/>
            <person name="J."/>
            <person name="Sun"/>
            <person name="Y."/>
            <person name="Min"/>
            <person name="J."/>
            <person name="Wang"/>
            <person name="J."/>
            <person name="Fang"/>
            <person name="X."/>
            <person name="Zhao"/>
            <person name="Z."/>
            <person name="Wang"/>
            <person name="S."/>
            <person name="Zhang"/>
            <person name="Y."/>
            <person name="Liu"/>
            <person name="Q."/>
            <person name="Jiang"/>
            <person name="Q."/>
            <person name="Wang"/>
            <person name="X."/>
            <person name="Guo"/>
            <person name="Y."/>
            <person name="Yang"/>
            <person name="C."/>
            <person name="Wang"/>
            <person name="Y."/>
            <person name="Tian"/>
            <person name="F."/>
            <person name="Zhuang"/>
            <person name="G."/>
            <person name="Fan"/>
            <person name="Y."/>
            <person name="Gao"/>
            <person name="Q."/>
            <person name="Li"/>
            <person name="Y."/>
            <person name="Ju"/>
            <person name="Z."/>
            <person name="Li"/>
            <person name="J."/>
            <person name="Li"/>
            <person name="R."/>
            <person name="Hou"/>
            <person name="M."/>
            <person name="Yang"/>
            <person name="G."/>
            <person name="Liu"/>
            <person name="G."/>
            <person name="Liu"/>
            <person name="W."/>
            <person name="Guo"/>
            <person name="J."/>
            <person name="Pan"/>
            <person name="S."/>
            <person name="Fan"/>
            <person name="G."/>
            <person name="Zhang"/>
            <person name="W."/>
            <person name="Zhang"/>
            <person name="R."/>
            <person name="Yu"/>
            <person name="J."/>
            <person name="Zhang"/>
            <person name="X."/>
            <person name="Yin"/>
            <person name="Q."/>
            <person name="Ji"/>
            <person name="C."/>
            <person name="Jin"/>
            <person name="Y."/>
            <person name="Yue"/>
            <person name="G."/>
            <person name="Liu"/>
            <person name="M."/>
            <person name="Xu"/>
            <person name="J."/>
            <person name="Liu"/>
            <person name="S."/>
            <person name="Jordana"/>
            <person name="J."/>
            <person name="Noce"/>
            <person name="A."/>
            <person name="Amills"/>
            <person name="M."/>
            <person name="Wu"/>
            <person name="D.D."/>
            <person name="Li"/>
            <person name="S."/>
            <person name="Zhou"/>
            <person name="X. and Zhong"/>
            <person name="J."/>
        </authorList>
    </citation>
    <scope>NUCLEOTIDE SEQUENCE [LARGE SCALE GENOMIC DNA]</scope>
</reference>
<sequence length="423" mass="43421">MRRPRIARARRRRRGSPPPLASACPPSRRPTAPAPRRPSPGLGPGPLLAPARRPQIVLPARPPPHTPSLEHTHFASVTPPLTGQLRRRPSPTSPGRVVTPDPPQSTTTPPTQGGEAPRSPSSALCPSRPVTITQPEGRAAWARAAVARLKAGSPGVRPLGPAGPTGAPRSGLPRARGRGEGAPFRRLPSPRAPAAGPRPACPPSPGRPRRPRRGARAPWARGSSVQRPGPASPTPRRSEGAGNGAGMSVLGSAPRGSSRRLTRASTGAGRQSGLRDGPGAAAAGAPTAGPRRPGRWPWKPPLLGHARVSAAPVPPAARVGRDPAPGESGRPPRRGARAAPATGPTPPPGAAAGAGGPAGKMSPLGARSFARGSATGQRPPEPRRPCPRTGSRGSTAARRARRLGTSTEPGQRSSKLQLHMCYR</sequence>
<feature type="compositionally biased region" description="Pro residues" evidence="1">
    <location>
        <begin position="32"/>
        <end position="43"/>
    </location>
</feature>
<keyword evidence="3" id="KW-1185">Reference proteome</keyword>
<feature type="compositionally biased region" description="Low complexity" evidence="1">
    <location>
        <begin position="21"/>
        <end position="31"/>
    </location>
</feature>
<accession>A0A9L0K6I9</accession>
<dbReference type="Ensembl" id="ENSEAST00005071304.1">
    <property type="protein sequence ID" value="ENSEASP00005061076.1"/>
    <property type="gene ID" value="ENSEASG00005024407.1"/>
</dbReference>
<organism evidence="2 3">
    <name type="scientific">Equus asinus</name>
    <name type="common">Donkey</name>
    <name type="synonym">Equus africanus asinus</name>
    <dbReference type="NCBI Taxonomy" id="9793"/>
    <lineage>
        <taxon>Eukaryota</taxon>
        <taxon>Metazoa</taxon>
        <taxon>Chordata</taxon>
        <taxon>Craniata</taxon>
        <taxon>Vertebrata</taxon>
        <taxon>Euteleostomi</taxon>
        <taxon>Mammalia</taxon>
        <taxon>Eutheria</taxon>
        <taxon>Laurasiatheria</taxon>
        <taxon>Perissodactyla</taxon>
        <taxon>Equidae</taxon>
        <taxon>Equus</taxon>
    </lineage>
</organism>
<evidence type="ECO:0000313" key="3">
    <source>
        <dbReference type="Proteomes" id="UP000694387"/>
    </source>
</evidence>
<evidence type="ECO:0000256" key="1">
    <source>
        <dbReference type="SAM" id="MobiDB-lite"/>
    </source>
</evidence>